<feature type="compositionally biased region" description="Polar residues" evidence="1">
    <location>
        <begin position="250"/>
        <end position="260"/>
    </location>
</feature>
<evidence type="ECO:0000256" key="1">
    <source>
        <dbReference type="SAM" id="MobiDB-lite"/>
    </source>
</evidence>
<dbReference type="Pfam" id="PF13921">
    <property type="entry name" value="Myb_DNA-bind_6"/>
    <property type="match status" value="1"/>
</dbReference>
<dbReference type="InterPro" id="IPR009057">
    <property type="entry name" value="Homeodomain-like_sf"/>
</dbReference>
<dbReference type="Proteomes" id="UP000824998">
    <property type="component" value="Unassembled WGS sequence"/>
</dbReference>
<feature type="region of interest" description="Disordered" evidence="1">
    <location>
        <begin position="588"/>
        <end position="617"/>
    </location>
</feature>
<dbReference type="OrthoDB" id="3563165at2759"/>
<protein>
    <recommendedName>
        <fullName evidence="4">Myb-like domain-containing protein</fullName>
    </recommendedName>
</protein>
<feature type="compositionally biased region" description="Basic residues" evidence="1">
    <location>
        <begin position="444"/>
        <end position="454"/>
    </location>
</feature>
<feature type="compositionally biased region" description="Polar residues" evidence="1">
    <location>
        <begin position="177"/>
        <end position="203"/>
    </location>
</feature>
<keyword evidence="3" id="KW-1185">Reference proteome</keyword>
<feature type="region of interest" description="Disordered" evidence="1">
    <location>
        <begin position="39"/>
        <end position="58"/>
    </location>
</feature>
<feature type="region of interest" description="Disordered" evidence="1">
    <location>
        <begin position="286"/>
        <end position="306"/>
    </location>
</feature>
<feature type="compositionally biased region" description="Polar residues" evidence="1">
    <location>
        <begin position="520"/>
        <end position="535"/>
    </location>
</feature>
<reference evidence="2" key="1">
    <citation type="journal article" date="2021" name="IMA Fungus">
        <title>Genomic characterization of three marine fungi, including Emericellopsis atlantica sp. nov. with signatures of a generalist lifestyle and marine biomass degradation.</title>
        <authorList>
            <person name="Hagestad O.C."/>
            <person name="Hou L."/>
            <person name="Andersen J.H."/>
            <person name="Hansen E.H."/>
            <person name="Altermark B."/>
            <person name="Li C."/>
            <person name="Kuhnert E."/>
            <person name="Cox R.J."/>
            <person name="Crous P.W."/>
            <person name="Spatafora J.W."/>
            <person name="Lail K."/>
            <person name="Amirebrahimi M."/>
            <person name="Lipzen A."/>
            <person name="Pangilinan J."/>
            <person name="Andreopoulos W."/>
            <person name="Hayes R.D."/>
            <person name="Ng V."/>
            <person name="Grigoriev I.V."/>
            <person name="Jackson S.A."/>
            <person name="Sutton T.D.S."/>
            <person name="Dobson A.D.W."/>
            <person name="Rama T."/>
        </authorList>
    </citation>
    <scope>NUCLEOTIDE SEQUENCE</scope>
    <source>
        <strain evidence="2">TRa018bII</strain>
    </source>
</reference>
<organism evidence="2 3">
    <name type="scientific">Amylocarpus encephaloides</name>
    <dbReference type="NCBI Taxonomy" id="45428"/>
    <lineage>
        <taxon>Eukaryota</taxon>
        <taxon>Fungi</taxon>
        <taxon>Dikarya</taxon>
        <taxon>Ascomycota</taxon>
        <taxon>Pezizomycotina</taxon>
        <taxon>Leotiomycetes</taxon>
        <taxon>Helotiales</taxon>
        <taxon>Helotiales incertae sedis</taxon>
        <taxon>Amylocarpus</taxon>
    </lineage>
</organism>
<evidence type="ECO:0000313" key="3">
    <source>
        <dbReference type="Proteomes" id="UP000824998"/>
    </source>
</evidence>
<sequence>MDDIVFYQPPSALRSQSRLAGTVTASHLPLIPITSLPTRQTATPVSTLSQTTPVSTLSQKTHTLDRYCRNDKQDFTASRNHPNRCDNDDDEFPDIQELLSGIRQKSMPITADLNGDNHDGFIDIDEFLSGRQQEGPTSVDPDFGRMADIVDSGTRGGSPISSRSTIGSSRDPIILSDNESANTESETDYSNLKVDLTTNSDSSPPHIADNDMAVREGFGSGTTHISDDDNESGGVDGATLQFPADLPISVSPSHGSFTHQASPMQVNSEIIQGSASYADLDVTKKAEEDNANTRSTKRSDSSAVSSDKLASHFNVCELLAGQHDSAQFPQPGPAAASLHQSDLTNDSLQRPHHQRDDTKNVRHKRLRTLSPTGPASIASPVSAALESNEFQRSQSVTRLVAPAKEREIRNIDHEMADGGDSDDSNDKDYDDMNHAAASEMRYPPRSRKRVKRGNMKPNDVEIPSTQSLNILCEAIATTSSVSMQESEEIPIRGFLTLKTIESKVVYCLTFSQELLPEPSGISQRQDIPRSVSSSSDRGKLEKLSVREEVMSRLVKKPRFSSEEDDLLLQKKGEGLSWDEISEHFPERTKGTLQVHYSTKLKPRLETSKHTKKRRRSE</sequence>
<feature type="compositionally biased region" description="Low complexity" evidence="1">
    <location>
        <begin position="157"/>
        <end position="170"/>
    </location>
</feature>
<name>A0A9P7YKZ8_9HELO</name>
<gene>
    <name evidence="2" type="ORF">BJ875DRAFT_265946</name>
</gene>
<dbReference type="CDD" id="cd00167">
    <property type="entry name" value="SANT"/>
    <property type="match status" value="1"/>
</dbReference>
<dbReference type="EMBL" id="MU251427">
    <property type="protein sequence ID" value="KAG9235614.1"/>
    <property type="molecule type" value="Genomic_DNA"/>
</dbReference>
<evidence type="ECO:0000313" key="2">
    <source>
        <dbReference type="EMBL" id="KAG9235614.1"/>
    </source>
</evidence>
<feature type="region of interest" description="Disordered" evidence="1">
    <location>
        <begin position="519"/>
        <end position="539"/>
    </location>
</feature>
<evidence type="ECO:0008006" key="4">
    <source>
        <dbReference type="Google" id="ProtNLM"/>
    </source>
</evidence>
<dbReference type="InterPro" id="IPR001005">
    <property type="entry name" value="SANT/Myb"/>
</dbReference>
<dbReference type="Gene3D" id="1.10.10.60">
    <property type="entry name" value="Homeodomain-like"/>
    <property type="match status" value="1"/>
</dbReference>
<feature type="region of interest" description="Disordered" evidence="1">
    <location>
        <begin position="131"/>
        <end position="260"/>
    </location>
</feature>
<comment type="caution">
    <text evidence="2">The sequence shown here is derived from an EMBL/GenBank/DDBJ whole genome shotgun (WGS) entry which is preliminary data.</text>
</comment>
<proteinExistence type="predicted"/>
<feature type="region of interest" description="Disordered" evidence="1">
    <location>
        <begin position="440"/>
        <end position="462"/>
    </location>
</feature>
<dbReference type="AlphaFoldDB" id="A0A9P7YKZ8"/>
<accession>A0A9P7YKZ8</accession>
<dbReference type="SUPFAM" id="SSF46689">
    <property type="entry name" value="Homeodomain-like"/>
    <property type="match status" value="1"/>
</dbReference>